<evidence type="ECO:0000313" key="1">
    <source>
        <dbReference type="EMBL" id="VWX37936.1"/>
    </source>
</evidence>
<gene>
    <name evidence="1" type="ORF">EXIGUO9Y_360213</name>
</gene>
<keyword evidence="2" id="KW-1185">Reference proteome</keyword>
<dbReference type="RefSeq" id="WP_159173802.1">
    <property type="nucleotide sequence ID" value="NZ_LR732312.1"/>
</dbReference>
<dbReference type="Proteomes" id="UP000439752">
    <property type="component" value="Unassembled WGS sequence"/>
</dbReference>
<sequence>MHYDLMENRAFIPMFERFLKEGTTLTVWFPDEVTVGQADDLIFEAEELFGVVAEVIDDPQSYGKTLLMPYLTEQQTREDGFIQYETAMTEEVKAVLRELTLPMMTEGDFSVLYSYQIDGSAGSLYVEDWFNAEVLLGDGKN</sequence>
<proteinExistence type="predicted"/>
<evidence type="ECO:0000313" key="2">
    <source>
        <dbReference type="Proteomes" id="UP000439752"/>
    </source>
</evidence>
<protein>
    <submittedName>
        <fullName evidence="1">Uncharacterized protein</fullName>
    </submittedName>
</protein>
<dbReference type="AlphaFoldDB" id="A0A653IGF0"/>
<dbReference type="EMBL" id="CABWKQ010000030">
    <property type="protein sequence ID" value="VWX37936.1"/>
    <property type="molecule type" value="Genomic_DNA"/>
</dbReference>
<reference evidence="1 2" key="1">
    <citation type="submission" date="2019-10" db="EMBL/GenBank/DDBJ databases">
        <authorList>
            <person name="Karimi E."/>
        </authorList>
    </citation>
    <scope>NUCLEOTIDE SEQUENCE [LARGE SCALE GENOMIC DNA]</scope>
    <source>
        <strain evidence="1">Exiguobacterium sp. 9Y</strain>
    </source>
</reference>
<organism evidence="1 2">
    <name type="scientific">Exiguobacterium oxidotolerans</name>
    <dbReference type="NCBI Taxonomy" id="223958"/>
    <lineage>
        <taxon>Bacteria</taxon>
        <taxon>Bacillati</taxon>
        <taxon>Bacillota</taxon>
        <taxon>Bacilli</taxon>
        <taxon>Bacillales</taxon>
        <taxon>Bacillales Family XII. Incertae Sedis</taxon>
        <taxon>Exiguobacterium</taxon>
    </lineage>
</organism>
<accession>A0A653IGF0</accession>
<name>A0A653IGF0_9BACL</name>